<proteinExistence type="predicted"/>
<keyword evidence="2" id="KW-1185">Reference proteome</keyword>
<evidence type="ECO:0000313" key="2">
    <source>
        <dbReference type="Proteomes" id="UP000735302"/>
    </source>
</evidence>
<comment type="caution">
    <text evidence="1">The sequence shown here is derived from an EMBL/GenBank/DDBJ whole genome shotgun (WGS) entry which is preliminary data.</text>
</comment>
<accession>A0AAV4DMT5</accession>
<sequence length="88" mass="10538">MNPHVAEAVKPSYERLTTEAFLSYCLKGMTQNANKLLHSQVWQRCPKYLFAWRKRIEVETFSAVTSFTFYHSWWMLTESSHHHKMNSR</sequence>
<evidence type="ECO:0000313" key="1">
    <source>
        <dbReference type="EMBL" id="GFO45456.1"/>
    </source>
</evidence>
<dbReference type="Proteomes" id="UP000735302">
    <property type="component" value="Unassembled WGS sequence"/>
</dbReference>
<gene>
    <name evidence="1" type="ORF">PoB_007196100</name>
</gene>
<dbReference type="AlphaFoldDB" id="A0AAV4DMT5"/>
<dbReference type="EMBL" id="BLXT01008059">
    <property type="protein sequence ID" value="GFO45456.1"/>
    <property type="molecule type" value="Genomic_DNA"/>
</dbReference>
<protein>
    <submittedName>
        <fullName evidence="1">WD repeat-containing protein 65</fullName>
    </submittedName>
</protein>
<reference evidence="1 2" key="1">
    <citation type="journal article" date="2021" name="Elife">
        <title>Chloroplast acquisition without the gene transfer in kleptoplastic sea slugs, Plakobranchus ocellatus.</title>
        <authorList>
            <person name="Maeda T."/>
            <person name="Takahashi S."/>
            <person name="Yoshida T."/>
            <person name="Shimamura S."/>
            <person name="Takaki Y."/>
            <person name="Nagai Y."/>
            <person name="Toyoda A."/>
            <person name="Suzuki Y."/>
            <person name="Arimoto A."/>
            <person name="Ishii H."/>
            <person name="Satoh N."/>
            <person name="Nishiyama T."/>
            <person name="Hasebe M."/>
            <person name="Maruyama T."/>
            <person name="Minagawa J."/>
            <person name="Obokata J."/>
            <person name="Shigenobu S."/>
        </authorList>
    </citation>
    <scope>NUCLEOTIDE SEQUENCE [LARGE SCALE GENOMIC DNA]</scope>
</reference>
<name>A0AAV4DMT5_9GAST</name>
<organism evidence="1 2">
    <name type="scientific">Plakobranchus ocellatus</name>
    <dbReference type="NCBI Taxonomy" id="259542"/>
    <lineage>
        <taxon>Eukaryota</taxon>
        <taxon>Metazoa</taxon>
        <taxon>Spiralia</taxon>
        <taxon>Lophotrochozoa</taxon>
        <taxon>Mollusca</taxon>
        <taxon>Gastropoda</taxon>
        <taxon>Heterobranchia</taxon>
        <taxon>Euthyneura</taxon>
        <taxon>Panpulmonata</taxon>
        <taxon>Sacoglossa</taxon>
        <taxon>Placobranchoidea</taxon>
        <taxon>Plakobranchidae</taxon>
        <taxon>Plakobranchus</taxon>
    </lineage>
</organism>